<feature type="transmembrane region" description="Helical" evidence="1">
    <location>
        <begin position="6"/>
        <end position="26"/>
    </location>
</feature>
<proteinExistence type="predicted"/>
<keyword evidence="1" id="KW-0812">Transmembrane</keyword>
<comment type="caution">
    <text evidence="2">The sequence shown here is derived from an EMBL/GenBank/DDBJ whole genome shotgun (WGS) entry which is preliminary data.</text>
</comment>
<feature type="transmembrane region" description="Helical" evidence="1">
    <location>
        <begin position="256"/>
        <end position="277"/>
    </location>
</feature>
<organism evidence="2 3">
    <name type="scientific">Mobiluncus porci</name>
    <dbReference type="NCBI Taxonomy" id="2652278"/>
    <lineage>
        <taxon>Bacteria</taxon>
        <taxon>Bacillati</taxon>
        <taxon>Actinomycetota</taxon>
        <taxon>Actinomycetes</taxon>
        <taxon>Actinomycetales</taxon>
        <taxon>Actinomycetaceae</taxon>
        <taxon>Mobiluncus</taxon>
    </lineage>
</organism>
<dbReference type="AlphaFoldDB" id="A0A7K0K1F2"/>
<feature type="transmembrane region" description="Helical" evidence="1">
    <location>
        <begin position="289"/>
        <end position="311"/>
    </location>
</feature>
<feature type="transmembrane region" description="Helical" evidence="1">
    <location>
        <begin position="59"/>
        <end position="80"/>
    </location>
</feature>
<feature type="transmembrane region" description="Helical" evidence="1">
    <location>
        <begin position="101"/>
        <end position="121"/>
    </location>
</feature>
<reference evidence="2 3" key="1">
    <citation type="submission" date="2019-08" db="EMBL/GenBank/DDBJ databases">
        <title>In-depth cultivation of the pig gut microbiome towards novel bacterial diversity and tailored functional studies.</title>
        <authorList>
            <person name="Wylensek D."/>
            <person name="Hitch T.C.A."/>
            <person name="Clavel T."/>
        </authorList>
    </citation>
    <scope>NUCLEOTIDE SEQUENCE [LARGE SCALE GENOMIC DNA]</scope>
    <source>
        <strain evidence="2 3">RF-GAM-744-WT-7</strain>
    </source>
</reference>
<protein>
    <submittedName>
        <fullName evidence="2">C4-dicarboxylate ABC transporter</fullName>
    </submittedName>
</protein>
<name>A0A7K0K1F2_9ACTO</name>
<dbReference type="RefSeq" id="WP_154543695.1">
    <property type="nucleotide sequence ID" value="NZ_VUMY01000004.1"/>
</dbReference>
<gene>
    <name evidence="2" type="ORF">FYJ63_03175</name>
</gene>
<evidence type="ECO:0000313" key="3">
    <source>
        <dbReference type="Proteomes" id="UP000442535"/>
    </source>
</evidence>
<dbReference type="Proteomes" id="UP000442535">
    <property type="component" value="Unassembled WGS sequence"/>
</dbReference>
<sequence length="380" mass="39172">MTVWIVAIAVIVVALLLVAVRVPIFVALGLPALLGTMVLEGSGTLVTVGLQLISPFNNFSFLALLVWVGTAAVTIESGLMERWFSALYVLAGRQVTPARRSAWAWSFHGLPLTVVALVLVAGMRGMVDNHFLLLQMLVILFVVGGIAAVVSLGSAPKISQMTLKKMKSQDGESWKTTAKATAEVTEEGRTKRSASKGDAVKTLALPGILGLGLLVAILALPVGIDDLAGVVFVAVLVAGFLQGSRPGWLAEAGWRAVAILGYLASVVAGGWLLAGFLERTQLLPSTAVTNGGAVLLVLLGTLVTAAAIGVILGPEVGAILAVAVFSGFFAVPFGADAAQLVAASILTSMLVVASVIGGILARVLPPRDEPYPLTATPIMA</sequence>
<feature type="transmembrane region" description="Helical" evidence="1">
    <location>
        <begin position="318"/>
        <end position="335"/>
    </location>
</feature>
<accession>A0A7K0K1F2</accession>
<feature type="transmembrane region" description="Helical" evidence="1">
    <location>
        <begin position="133"/>
        <end position="155"/>
    </location>
</feature>
<keyword evidence="1" id="KW-1133">Transmembrane helix</keyword>
<dbReference type="EMBL" id="VUMY01000004">
    <property type="protein sequence ID" value="MST49249.1"/>
    <property type="molecule type" value="Genomic_DNA"/>
</dbReference>
<keyword evidence="1" id="KW-0472">Membrane</keyword>
<keyword evidence="3" id="KW-1185">Reference proteome</keyword>
<feature type="transmembrane region" description="Helical" evidence="1">
    <location>
        <begin position="199"/>
        <end position="221"/>
    </location>
</feature>
<evidence type="ECO:0000256" key="1">
    <source>
        <dbReference type="SAM" id="Phobius"/>
    </source>
</evidence>
<evidence type="ECO:0000313" key="2">
    <source>
        <dbReference type="EMBL" id="MST49249.1"/>
    </source>
</evidence>
<feature type="transmembrane region" description="Helical" evidence="1">
    <location>
        <begin position="341"/>
        <end position="364"/>
    </location>
</feature>